<protein>
    <submittedName>
        <fullName evidence="6">SPOSA6832_04670-mRNA-1:cds</fullName>
    </submittedName>
</protein>
<dbReference type="Pfam" id="PF13520">
    <property type="entry name" value="AA_permease_2"/>
    <property type="match status" value="1"/>
</dbReference>
<accession>A0A0D6ERR9</accession>
<comment type="subcellular location">
    <subcellularLocation>
        <location evidence="1">Membrane</location>
        <topology evidence="1">Multi-pass membrane protein</topology>
    </subcellularLocation>
</comment>
<keyword evidence="4 5" id="KW-0472">Membrane</keyword>
<evidence type="ECO:0000313" key="7">
    <source>
        <dbReference type="Proteomes" id="UP000243876"/>
    </source>
</evidence>
<dbReference type="GO" id="GO:0015179">
    <property type="term" value="F:L-amino acid transmembrane transporter activity"/>
    <property type="evidence" value="ECO:0007669"/>
    <property type="project" value="TreeGrafter"/>
</dbReference>
<evidence type="ECO:0000256" key="3">
    <source>
        <dbReference type="ARBA" id="ARBA00022989"/>
    </source>
</evidence>
<gene>
    <name evidence="6" type="primary">SPOSA6832_04670</name>
</gene>
<dbReference type="GO" id="GO:0016020">
    <property type="term" value="C:membrane"/>
    <property type="evidence" value="ECO:0007669"/>
    <property type="project" value="UniProtKB-SubCell"/>
</dbReference>
<organism evidence="6 7">
    <name type="scientific">Sporidiobolus salmonicolor</name>
    <name type="common">Yeast-like fungus</name>
    <name type="synonym">Sporobolomyces salmonicolor</name>
    <dbReference type="NCBI Taxonomy" id="5005"/>
    <lineage>
        <taxon>Eukaryota</taxon>
        <taxon>Fungi</taxon>
        <taxon>Dikarya</taxon>
        <taxon>Basidiomycota</taxon>
        <taxon>Pucciniomycotina</taxon>
        <taxon>Microbotryomycetes</taxon>
        <taxon>Sporidiobolales</taxon>
        <taxon>Sporidiobolaceae</taxon>
        <taxon>Sporobolomyces</taxon>
    </lineage>
</organism>
<dbReference type="PANTHER" id="PTHR11785:SF512">
    <property type="entry name" value="SOBREMESA, ISOFORM B"/>
    <property type="match status" value="1"/>
</dbReference>
<feature type="transmembrane region" description="Helical" evidence="5">
    <location>
        <begin position="330"/>
        <end position="352"/>
    </location>
</feature>
<feature type="transmembrane region" description="Helical" evidence="5">
    <location>
        <begin position="154"/>
        <end position="174"/>
    </location>
</feature>
<feature type="transmembrane region" description="Helical" evidence="5">
    <location>
        <begin position="120"/>
        <end position="142"/>
    </location>
</feature>
<dbReference type="AlphaFoldDB" id="A0A0D6ERR9"/>
<evidence type="ECO:0000256" key="2">
    <source>
        <dbReference type="ARBA" id="ARBA00022692"/>
    </source>
</evidence>
<proteinExistence type="predicted"/>
<feature type="transmembrane region" description="Helical" evidence="5">
    <location>
        <begin position="364"/>
        <end position="382"/>
    </location>
</feature>
<keyword evidence="3 5" id="KW-1133">Transmembrane helix</keyword>
<keyword evidence="2 5" id="KW-0812">Transmembrane</keyword>
<name>A0A0D6ERR9_SPOSA</name>
<dbReference type="InterPro" id="IPR050598">
    <property type="entry name" value="AminoAcid_Transporter"/>
</dbReference>
<dbReference type="PANTHER" id="PTHR11785">
    <property type="entry name" value="AMINO ACID TRANSPORTER"/>
    <property type="match status" value="1"/>
</dbReference>
<evidence type="ECO:0000313" key="6">
    <source>
        <dbReference type="EMBL" id="CEQ42807.1"/>
    </source>
</evidence>
<dbReference type="EMBL" id="CENE01000036">
    <property type="protein sequence ID" value="CEQ42807.1"/>
    <property type="molecule type" value="Genomic_DNA"/>
</dbReference>
<keyword evidence="7" id="KW-1185">Reference proteome</keyword>
<feature type="transmembrane region" description="Helical" evidence="5">
    <location>
        <begin position="210"/>
        <end position="229"/>
    </location>
</feature>
<reference evidence="7" key="1">
    <citation type="submission" date="2015-02" db="EMBL/GenBank/DDBJ databases">
        <authorList>
            <person name="Gon?alves P."/>
        </authorList>
    </citation>
    <scope>NUCLEOTIDE SEQUENCE [LARGE SCALE GENOMIC DNA]</scope>
</reference>
<feature type="transmembrane region" description="Helical" evidence="5">
    <location>
        <begin position="186"/>
        <end position="203"/>
    </location>
</feature>
<evidence type="ECO:0000256" key="1">
    <source>
        <dbReference type="ARBA" id="ARBA00004141"/>
    </source>
</evidence>
<dbReference type="Proteomes" id="UP000243876">
    <property type="component" value="Unassembled WGS sequence"/>
</dbReference>
<dbReference type="OrthoDB" id="5982228at2759"/>
<sequence length="446" mass="48319">MVTADQLALESSERSRNSIAIIAGEYVCRILWHTAFSSDPRAAARGVPTIAIKMVAILGLLLISALQAWSTKAGTRAQLVVTVFKVLAIVLVFIGGLVYLGLGRVVSDFSFDGSSKSPTAYALALFSALWTYDGFDQCNYVARDCKPGTLPKMINTSLAMIVVLFCLANISYFLVLPFDVVRPPPLLGLFILLIPLSACRLPLRRLSVSGTALPAASLILIEGWYLSGLDFGRALAGPVGALLFALIVSISCLGALNSSLYTSSRLIVAAGEQGFLPRLFSDYNSRQGTPINGILLSSALSTVFIIIVMHPAPRSSHRRLLTGDFSNLTLFYGVCAWTWNLLVVVGLLVLRVREPTLKRPYRTYLATPILFASTALFLIVLSCFSKPWQSLAAFVFCSAGTVPYYLQVRRSGMSVFASQDRRTAADLTGLFSPFAEKQATEGLEMT</sequence>
<feature type="transmembrane region" description="Helical" evidence="5">
    <location>
        <begin position="50"/>
        <end position="69"/>
    </location>
</feature>
<dbReference type="InterPro" id="IPR002293">
    <property type="entry name" value="AA/rel_permease1"/>
</dbReference>
<feature type="transmembrane region" description="Helical" evidence="5">
    <location>
        <begin position="291"/>
        <end position="310"/>
    </location>
</feature>
<feature type="transmembrane region" description="Helical" evidence="5">
    <location>
        <begin position="388"/>
        <end position="406"/>
    </location>
</feature>
<feature type="transmembrane region" description="Helical" evidence="5">
    <location>
        <begin position="235"/>
        <end position="256"/>
    </location>
</feature>
<dbReference type="Gene3D" id="1.20.1740.10">
    <property type="entry name" value="Amino acid/polyamine transporter I"/>
    <property type="match status" value="1"/>
</dbReference>
<evidence type="ECO:0000256" key="4">
    <source>
        <dbReference type="ARBA" id="ARBA00023136"/>
    </source>
</evidence>
<feature type="transmembrane region" description="Helical" evidence="5">
    <location>
        <begin position="81"/>
        <end position="100"/>
    </location>
</feature>
<evidence type="ECO:0000256" key="5">
    <source>
        <dbReference type="SAM" id="Phobius"/>
    </source>
</evidence>